<evidence type="ECO:0008006" key="3">
    <source>
        <dbReference type="Google" id="ProtNLM"/>
    </source>
</evidence>
<evidence type="ECO:0000313" key="1">
    <source>
        <dbReference type="EMBL" id="GGC49014.1"/>
    </source>
</evidence>
<organism evidence="1 2">
    <name type="scientific">Belliella aquatica</name>
    <dbReference type="NCBI Taxonomy" id="1323734"/>
    <lineage>
        <taxon>Bacteria</taxon>
        <taxon>Pseudomonadati</taxon>
        <taxon>Bacteroidota</taxon>
        <taxon>Cytophagia</taxon>
        <taxon>Cytophagales</taxon>
        <taxon>Cyclobacteriaceae</taxon>
        <taxon>Belliella</taxon>
    </lineage>
</organism>
<comment type="caution">
    <text evidence="1">The sequence shown here is derived from an EMBL/GenBank/DDBJ whole genome shotgun (WGS) entry which is preliminary data.</text>
</comment>
<dbReference type="Proteomes" id="UP000635885">
    <property type="component" value="Unassembled WGS sequence"/>
</dbReference>
<protein>
    <recommendedName>
        <fullName evidence="3">Lipoprotein</fullName>
    </recommendedName>
</protein>
<accession>A0ABQ1MY05</accession>
<reference evidence="2" key="1">
    <citation type="journal article" date="2019" name="Int. J. Syst. Evol. Microbiol.">
        <title>The Global Catalogue of Microorganisms (GCM) 10K type strain sequencing project: providing services to taxonomists for standard genome sequencing and annotation.</title>
        <authorList>
            <consortium name="The Broad Institute Genomics Platform"/>
            <consortium name="The Broad Institute Genome Sequencing Center for Infectious Disease"/>
            <person name="Wu L."/>
            <person name="Ma J."/>
        </authorList>
    </citation>
    <scope>NUCLEOTIDE SEQUENCE [LARGE SCALE GENOMIC DNA]</scope>
    <source>
        <strain evidence="2">CGMCC 1.12479</strain>
    </source>
</reference>
<proteinExistence type="predicted"/>
<gene>
    <name evidence="1" type="ORF">GCM10010993_29310</name>
</gene>
<dbReference type="EMBL" id="BMFD01000012">
    <property type="protein sequence ID" value="GGC49014.1"/>
    <property type="molecule type" value="Genomic_DNA"/>
</dbReference>
<evidence type="ECO:0000313" key="2">
    <source>
        <dbReference type="Proteomes" id="UP000635885"/>
    </source>
</evidence>
<sequence length="373" mass="42649">MISCGGSGENKTLSGELSYELVKVDSFTVENLTKVRITDYSESENIFLGYSEAENDVLEISPKGEILKRVNLSGEGPEKLGNWVPLGLSFGPDDKRVFQLPFQLVTYNKDYKQLENIRIQSPLPVRTNSPLGKTAYFIENGNPRYLVGPTTFLSAHLLIYNEEGRDTLQNFSLLYPESGQMKSIIPYEEDSYYKKTENIYTDLMNKSFFIDQKNLILLQGLSETIQIYDLSDFSLIKNIPITHAEFLKYDPVPVGTAFDDPRTKQLSSMAGRNQRIFQLSEDYWLIRYYQGVTNAEFEARDSEEEPFRYADATDKIKLLVIKNGEQVSSELSVPEGVMLFSLGKNKILIQENASIEIEEEFTKYSIYEFKEVN</sequence>
<name>A0ABQ1MY05_9BACT</name>
<keyword evidence="2" id="KW-1185">Reference proteome</keyword>